<gene>
    <name evidence="1" type="ORF">DFP95_103194</name>
</gene>
<sequence length="67" mass="8012">MGSSFRVANYNVGDSGSLAIKNRRQVMYFIHRSFSKGDRKYPLLLHYSKLSYWLNMIQMDWRCFLLT</sequence>
<protein>
    <submittedName>
        <fullName evidence="1">Uncharacterized protein</fullName>
    </submittedName>
</protein>
<evidence type="ECO:0000313" key="1">
    <source>
        <dbReference type="EMBL" id="RED63953.1"/>
    </source>
</evidence>
<organism evidence="1 2">
    <name type="scientific">Cohnella lupini</name>
    <dbReference type="NCBI Taxonomy" id="1294267"/>
    <lineage>
        <taxon>Bacteria</taxon>
        <taxon>Bacillati</taxon>
        <taxon>Bacillota</taxon>
        <taxon>Bacilli</taxon>
        <taxon>Bacillales</taxon>
        <taxon>Paenibacillaceae</taxon>
        <taxon>Cohnella</taxon>
    </lineage>
</organism>
<reference evidence="1 2" key="1">
    <citation type="submission" date="2018-07" db="EMBL/GenBank/DDBJ databases">
        <title>Genomic Encyclopedia of Type Strains, Phase III (KMG-III): the genomes of soil and plant-associated and newly described type strains.</title>
        <authorList>
            <person name="Whitman W."/>
        </authorList>
    </citation>
    <scope>NUCLEOTIDE SEQUENCE [LARGE SCALE GENOMIC DNA]</scope>
    <source>
        <strain evidence="1 2">CECT 8236</strain>
    </source>
</reference>
<dbReference type="AlphaFoldDB" id="A0A3D9IQ92"/>
<keyword evidence="2" id="KW-1185">Reference proteome</keyword>
<dbReference type="EMBL" id="QRDY01000003">
    <property type="protein sequence ID" value="RED63953.1"/>
    <property type="molecule type" value="Genomic_DNA"/>
</dbReference>
<accession>A0A3D9IQ92</accession>
<evidence type="ECO:0000313" key="2">
    <source>
        <dbReference type="Proteomes" id="UP000256869"/>
    </source>
</evidence>
<comment type="caution">
    <text evidence="1">The sequence shown here is derived from an EMBL/GenBank/DDBJ whole genome shotgun (WGS) entry which is preliminary data.</text>
</comment>
<name>A0A3D9IQ92_9BACL</name>
<proteinExistence type="predicted"/>
<dbReference type="Proteomes" id="UP000256869">
    <property type="component" value="Unassembled WGS sequence"/>
</dbReference>